<dbReference type="GO" id="GO:0016020">
    <property type="term" value="C:membrane"/>
    <property type="evidence" value="ECO:0007669"/>
    <property type="project" value="UniProtKB-SubCell"/>
</dbReference>
<dbReference type="AlphaFoldDB" id="A0AAD7LZL3"/>
<reference evidence="2" key="1">
    <citation type="journal article" date="2023" name="Science">
        <title>Elucidation of the pathway for biosynthesis of saponin adjuvants from the soapbark tree.</title>
        <authorList>
            <person name="Reed J."/>
            <person name="Orme A."/>
            <person name="El-Demerdash A."/>
            <person name="Owen C."/>
            <person name="Martin L.B.B."/>
            <person name="Misra R.C."/>
            <person name="Kikuchi S."/>
            <person name="Rejzek M."/>
            <person name="Martin A.C."/>
            <person name="Harkess A."/>
            <person name="Leebens-Mack J."/>
            <person name="Louveau T."/>
            <person name="Stephenson M.J."/>
            <person name="Osbourn A."/>
        </authorList>
    </citation>
    <scope>NUCLEOTIDE SEQUENCE</scope>
    <source>
        <strain evidence="2">S10</strain>
    </source>
</reference>
<dbReference type="InterPro" id="IPR004345">
    <property type="entry name" value="TB2_DP1_HVA22"/>
</dbReference>
<name>A0AAD7LZL3_QUISA</name>
<dbReference type="Pfam" id="PF03134">
    <property type="entry name" value="TB2_DP1_HVA22"/>
    <property type="match status" value="1"/>
</dbReference>
<comment type="caution">
    <text evidence="2">The sequence shown here is derived from an EMBL/GenBank/DDBJ whole genome shotgun (WGS) entry which is preliminary data.</text>
</comment>
<proteinExistence type="inferred from homology"/>
<keyword evidence="3" id="KW-1185">Reference proteome</keyword>
<dbReference type="KEGG" id="qsa:O6P43_011512"/>
<dbReference type="PANTHER" id="PTHR12300:SF117">
    <property type="entry name" value="LP05237P-RELATED"/>
    <property type="match status" value="1"/>
</dbReference>
<dbReference type="Proteomes" id="UP001163823">
    <property type="component" value="Chromosome 5"/>
</dbReference>
<comment type="similarity">
    <text evidence="1">Belongs to the DP1 family.</text>
</comment>
<evidence type="ECO:0000256" key="1">
    <source>
        <dbReference type="RuleBase" id="RU362006"/>
    </source>
</evidence>
<evidence type="ECO:0000313" key="3">
    <source>
        <dbReference type="Proteomes" id="UP001163823"/>
    </source>
</evidence>
<gene>
    <name evidence="2" type="ORF">O6P43_011512</name>
</gene>
<protein>
    <recommendedName>
        <fullName evidence="1">HVA22-like protein</fullName>
    </recommendedName>
</protein>
<organism evidence="2 3">
    <name type="scientific">Quillaja saponaria</name>
    <name type="common">Soap bark tree</name>
    <dbReference type="NCBI Taxonomy" id="32244"/>
    <lineage>
        <taxon>Eukaryota</taxon>
        <taxon>Viridiplantae</taxon>
        <taxon>Streptophyta</taxon>
        <taxon>Embryophyta</taxon>
        <taxon>Tracheophyta</taxon>
        <taxon>Spermatophyta</taxon>
        <taxon>Magnoliopsida</taxon>
        <taxon>eudicotyledons</taxon>
        <taxon>Gunneridae</taxon>
        <taxon>Pentapetalae</taxon>
        <taxon>rosids</taxon>
        <taxon>fabids</taxon>
        <taxon>Fabales</taxon>
        <taxon>Quillajaceae</taxon>
        <taxon>Quillaja</taxon>
    </lineage>
</organism>
<sequence>MLTVFERLGDACISWLPFYGEAKLAFFVYLWYPKTKGTANVYGSFFRPYMMKHEEEIDHRIWELRVKFGDIAILFWQKALNYSQRGFNDILQYVYSQSKLKPHPDQVPIDKGN</sequence>
<dbReference type="PANTHER" id="PTHR12300">
    <property type="entry name" value="HVA22-LIKE PROTEINS"/>
    <property type="match status" value="1"/>
</dbReference>
<dbReference type="EMBL" id="JARAOO010000005">
    <property type="protein sequence ID" value="KAJ7967219.1"/>
    <property type="molecule type" value="Genomic_DNA"/>
</dbReference>
<comment type="subcellular location">
    <subcellularLocation>
        <location evidence="1">Membrane</location>
        <topology evidence="1">Multi-pass membrane protein</topology>
    </subcellularLocation>
</comment>
<evidence type="ECO:0000313" key="2">
    <source>
        <dbReference type="EMBL" id="KAJ7967219.1"/>
    </source>
</evidence>
<accession>A0AAD7LZL3</accession>